<proteinExistence type="predicted"/>
<keyword evidence="4" id="KW-1185">Reference proteome</keyword>
<feature type="region of interest" description="Disordered" evidence="1">
    <location>
        <begin position="96"/>
        <end position="123"/>
    </location>
</feature>
<organism evidence="3 4">
    <name type="scientific">Hericium alpestre</name>
    <dbReference type="NCBI Taxonomy" id="135208"/>
    <lineage>
        <taxon>Eukaryota</taxon>
        <taxon>Fungi</taxon>
        <taxon>Dikarya</taxon>
        <taxon>Basidiomycota</taxon>
        <taxon>Agaricomycotina</taxon>
        <taxon>Agaricomycetes</taxon>
        <taxon>Russulales</taxon>
        <taxon>Hericiaceae</taxon>
        <taxon>Hericium</taxon>
    </lineage>
</organism>
<name>A0A4Z0A8A4_9AGAM</name>
<sequence>MCRPNAPFSVCASSTVLVPVSWLAGILLLAYFLAIFSTSIAHMGEYPDIFSHTIYSAPWFGMEARADDKPPQLPLLGLGNHSSTHLANFPISLSQGNQSSTSLPRDVEQAPQADIEKPESAQDKTRPWWALQRVYRPGKDQPFAVLSRKGKAKEQQPAQAYRPTSYHGSIVYPERERRLRDQKPLPPYPQITEEMLDPDKPIPLPRLSAWVRADEARGITTRTMPIPSPARAEFVTRQWHNRDDDYDF</sequence>
<dbReference type="STRING" id="135208.A0A4Z0A8A4"/>
<reference evidence="3 4" key="1">
    <citation type="submission" date="2019-02" db="EMBL/GenBank/DDBJ databases">
        <title>Genome sequencing of the rare red list fungi Hericium alpestre (H. flagellum).</title>
        <authorList>
            <person name="Buettner E."/>
            <person name="Kellner H."/>
        </authorList>
    </citation>
    <scope>NUCLEOTIDE SEQUENCE [LARGE SCALE GENOMIC DNA]</scope>
    <source>
        <strain evidence="3 4">DSM 108284</strain>
    </source>
</reference>
<feature type="transmembrane region" description="Helical" evidence="2">
    <location>
        <begin position="20"/>
        <end position="41"/>
    </location>
</feature>
<accession>A0A4Z0A8A4</accession>
<dbReference type="OrthoDB" id="3188789at2759"/>
<comment type="caution">
    <text evidence="3">The sequence shown here is derived from an EMBL/GenBank/DDBJ whole genome shotgun (WGS) entry which is preliminary data.</text>
</comment>
<evidence type="ECO:0000313" key="3">
    <source>
        <dbReference type="EMBL" id="TFY82557.1"/>
    </source>
</evidence>
<dbReference type="EMBL" id="SFCI01000097">
    <property type="protein sequence ID" value="TFY82557.1"/>
    <property type="molecule type" value="Genomic_DNA"/>
</dbReference>
<keyword evidence="2" id="KW-0472">Membrane</keyword>
<evidence type="ECO:0000313" key="4">
    <source>
        <dbReference type="Proteomes" id="UP000298061"/>
    </source>
</evidence>
<dbReference type="Proteomes" id="UP000298061">
    <property type="component" value="Unassembled WGS sequence"/>
</dbReference>
<protein>
    <submittedName>
        <fullName evidence="3">Uncharacterized protein</fullName>
    </submittedName>
</protein>
<gene>
    <name evidence="3" type="ORF">EWM64_g1457</name>
</gene>
<feature type="compositionally biased region" description="Basic and acidic residues" evidence="1">
    <location>
        <begin position="114"/>
        <end position="123"/>
    </location>
</feature>
<dbReference type="AlphaFoldDB" id="A0A4Z0A8A4"/>
<evidence type="ECO:0000256" key="1">
    <source>
        <dbReference type="SAM" id="MobiDB-lite"/>
    </source>
</evidence>
<keyword evidence="2" id="KW-1133">Transmembrane helix</keyword>
<evidence type="ECO:0000256" key="2">
    <source>
        <dbReference type="SAM" id="Phobius"/>
    </source>
</evidence>
<keyword evidence="2" id="KW-0812">Transmembrane</keyword>